<dbReference type="Pfam" id="PF01471">
    <property type="entry name" value="PG_binding_1"/>
    <property type="match status" value="2"/>
</dbReference>
<accession>A0A1E3KYU0</accession>
<dbReference type="SUPFAM" id="SSF47090">
    <property type="entry name" value="PGBD-like"/>
    <property type="match status" value="2"/>
</dbReference>
<feature type="domain" description="Peptidoglycan binding-like" evidence="1">
    <location>
        <begin position="80"/>
        <end position="135"/>
    </location>
</feature>
<dbReference type="Proteomes" id="UP000094578">
    <property type="component" value="Unassembled WGS sequence"/>
</dbReference>
<dbReference type="Gene3D" id="1.10.101.10">
    <property type="entry name" value="PGBD-like superfamily/PGBD"/>
    <property type="match status" value="2"/>
</dbReference>
<reference evidence="3 4" key="1">
    <citation type="submission" date="2016-08" db="EMBL/GenBank/DDBJ databases">
        <title>Genome sequencing of Paenibacillus sp. TI45-13ar, isolated from Korean traditional nuruk.</title>
        <authorList>
            <person name="Kim S.-J."/>
        </authorList>
    </citation>
    <scope>NUCLEOTIDE SEQUENCE [LARGE SCALE GENOMIC DNA]</scope>
    <source>
        <strain evidence="3 4">TI45-13ar</strain>
    </source>
</reference>
<dbReference type="InterPro" id="IPR036366">
    <property type="entry name" value="PGBDSf"/>
</dbReference>
<feature type="domain" description="Peptidoglycan binding-like" evidence="1">
    <location>
        <begin position="223"/>
        <end position="275"/>
    </location>
</feature>
<dbReference type="InterPro" id="IPR036365">
    <property type="entry name" value="PGBD-like_sf"/>
</dbReference>
<dbReference type="InterPro" id="IPR015020">
    <property type="entry name" value="Rv2525c-like_Glyco_Hydro-like"/>
</dbReference>
<keyword evidence="3" id="KW-0378">Hydrolase</keyword>
<sequence>MDEMVLKVQQWANKTYTGRNGYIKINEDGQTGWGTIRALIRGLQLEIGIPDPTGSFGPATTDACPTLSSNSDYTNGSISNQIRILQGAMYCKGYNPTGFTGIYGDGTKAAIARFQKDAGLRNVDGVASPMIIKALLNMDAFINVGDDKIRTIQQNLNRDYYQLLFKPLGLIPCDGRYARSTNKALIYALQSEQGSGSPDGSFGSTTKSLCPTLNVGSTKTKFVAIIQYALYLNNYDPGRFDGIYDEGVKSAVRNFQSFTKLTADGVAGKQTWASLLVSTGDNTRKGTACDCITTITPARAQTLKQNGYTAVGRYLTEVKIPKKIKPGELDTIFAAGLRVFPICQSAGNSLSYFTPEQGSNDARTGLVAANGFGFEKGTVIYFAVDYDAVDEEVTSHILPYFQALSNKMVALGSMYKIGVYGPRNICSRVSQAGYAVNSFVSDMSTGFSGNLGYNLPINWAFDQISTIFIGSGEGAIEIDNNIMSGRDLGVSKVSTPIELALDDVELPTEYKDLVMKEASDKVDELLTTIQRAKSVRTPQEAAQIVISLDEYITEQSRRFSIRKALIQSVLLRELSTEGQDDTVSDALVISYYAYKNSFEFWDNLPPITKAFTPAPTLPAFARPDASTGIGQIFASTAIDSINYAISEGLITGNPYDYEKWKEVEYIWNKLHNDKQFSIETCALVLIRAANLIGLPSKHYGYSGTEIKDIITRYNGKGEEALAYSDVVYQFYPILEKYNKLAREKN</sequence>
<keyword evidence="4" id="KW-1185">Reference proteome</keyword>
<dbReference type="SUPFAM" id="SSF51445">
    <property type="entry name" value="(Trans)glycosidases"/>
    <property type="match status" value="1"/>
</dbReference>
<proteinExistence type="predicted"/>
<organism evidence="3 4">
    <name type="scientific">Paenibacillus nuruki</name>
    <dbReference type="NCBI Taxonomy" id="1886670"/>
    <lineage>
        <taxon>Bacteria</taxon>
        <taxon>Bacillati</taxon>
        <taxon>Bacillota</taxon>
        <taxon>Bacilli</taxon>
        <taxon>Bacillales</taxon>
        <taxon>Paenibacillaceae</taxon>
        <taxon>Paenibacillus</taxon>
    </lineage>
</organism>
<comment type="caution">
    <text evidence="3">The sequence shown here is derived from an EMBL/GenBank/DDBJ whole genome shotgun (WGS) entry which is preliminary data.</text>
</comment>
<dbReference type="Gene3D" id="3.20.20.80">
    <property type="entry name" value="Glycosidases"/>
    <property type="match status" value="1"/>
</dbReference>
<feature type="domain" description="Rv2525c-like glycoside hydrolase-like" evidence="2">
    <location>
        <begin position="301"/>
        <end position="482"/>
    </location>
</feature>
<dbReference type="PATRIC" id="fig|1886670.3.peg.3996"/>
<dbReference type="STRING" id="1886670.PTI45_03972"/>
<dbReference type="GO" id="GO:0008745">
    <property type="term" value="F:N-acetylmuramoyl-L-alanine amidase activity"/>
    <property type="evidence" value="ECO:0007669"/>
    <property type="project" value="UniProtKB-EC"/>
</dbReference>
<dbReference type="Pfam" id="PF08924">
    <property type="entry name" value="Rv2525c_GlyHyd-like"/>
    <property type="match status" value="1"/>
</dbReference>
<evidence type="ECO:0000259" key="2">
    <source>
        <dbReference type="Pfam" id="PF08924"/>
    </source>
</evidence>
<dbReference type="RefSeq" id="WP_083243629.1">
    <property type="nucleotide sequence ID" value="NZ_MDER01000081.1"/>
</dbReference>
<evidence type="ECO:0000259" key="1">
    <source>
        <dbReference type="Pfam" id="PF01471"/>
    </source>
</evidence>
<protein>
    <submittedName>
        <fullName evidence="3">N-acetylmuramoyl-L-alanine amidase</fullName>
        <ecNumber evidence="3">3.5.1.28</ecNumber>
    </submittedName>
</protein>
<gene>
    <name evidence="3" type="ORF">PTI45_03972</name>
</gene>
<dbReference type="InterPro" id="IPR002477">
    <property type="entry name" value="Peptidoglycan-bd-like"/>
</dbReference>
<dbReference type="CDD" id="cd06418">
    <property type="entry name" value="GH25_BacA-like"/>
    <property type="match status" value="1"/>
</dbReference>
<dbReference type="AlphaFoldDB" id="A0A1E3KYU0"/>
<name>A0A1E3KYU0_9BACL</name>
<dbReference type="EMBL" id="MDER01000081">
    <property type="protein sequence ID" value="ODP26654.1"/>
    <property type="molecule type" value="Genomic_DNA"/>
</dbReference>
<evidence type="ECO:0000313" key="3">
    <source>
        <dbReference type="EMBL" id="ODP26654.1"/>
    </source>
</evidence>
<dbReference type="InterPro" id="IPR017853">
    <property type="entry name" value="GH"/>
</dbReference>
<evidence type="ECO:0000313" key="4">
    <source>
        <dbReference type="Proteomes" id="UP000094578"/>
    </source>
</evidence>
<dbReference type="EC" id="3.5.1.28" evidence="3"/>